<dbReference type="AlphaFoldDB" id="A0ABD0LLD1"/>
<name>A0ABD0LLD1_9CAEN</name>
<organism evidence="2 3">
    <name type="scientific">Batillaria attramentaria</name>
    <dbReference type="NCBI Taxonomy" id="370345"/>
    <lineage>
        <taxon>Eukaryota</taxon>
        <taxon>Metazoa</taxon>
        <taxon>Spiralia</taxon>
        <taxon>Lophotrochozoa</taxon>
        <taxon>Mollusca</taxon>
        <taxon>Gastropoda</taxon>
        <taxon>Caenogastropoda</taxon>
        <taxon>Sorbeoconcha</taxon>
        <taxon>Cerithioidea</taxon>
        <taxon>Batillariidae</taxon>
        <taxon>Batillaria</taxon>
    </lineage>
</organism>
<keyword evidence="3" id="KW-1185">Reference proteome</keyword>
<feature type="region of interest" description="Disordered" evidence="1">
    <location>
        <begin position="1"/>
        <end position="58"/>
    </location>
</feature>
<reference evidence="2 3" key="1">
    <citation type="journal article" date="2023" name="Sci. Data">
        <title>Genome assembly of the Korean intertidal mud-creeper Batillaria attramentaria.</title>
        <authorList>
            <person name="Patra A.K."/>
            <person name="Ho P.T."/>
            <person name="Jun S."/>
            <person name="Lee S.J."/>
            <person name="Kim Y."/>
            <person name="Won Y.J."/>
        </authorList>
    </citation>
    <scope>NUCLEOTIDE SEQUENCE [LARGE SCALE GENOMIC DNA]</scope>
    <source>
        <strain evidence="2">Wonlab-2016</strain>
    </source>
</reference>
<gene>
    <name evidence="2" type="ORF">BaRGS_00008279</name>
</gene>
<dbReference type="Proteomes" id="UP001519460">
    <property type="component" value="Unassembled WGS sequence"/>
</dbReference>
<dbReference type="EMBL" id="JACVVK020000037">
    <property type="protein sequence ID" value="KAK7500372.1"/>
    <property type="molecule type" value="Genomic_DNA"/>
</dbReference>
<evidence type="ECO:0000313" key="2">
    <source>
        <dbReference type="EMBL" id="KAK7500372.1"/>
    </source>
</evidence>
<proteinExistence type="predicted"/>
<evidence type="ECO:0000313" key="3">
    <source>
        <dbReference type="Proteomes" id="UP001519460"/>
    </source>
</evidence>
<comment type="caution">
    <text evidence="2">The sequence shown here is derived from an EMBL/GenBank/DDBJ whole genome shotgun (WGS) entry which is preliminary data.</text>
</comment>
<sequence>MPPRKLPKKADSSQRTLSGFKFKLSGTSSSRTEPEARLRQGEGTVTDVSEPVPNTSVETENRPLITLILR</sequence>
<evidence type="ECO:0000256" key="1">
    <source>
        <dbReference type="SAM" id="MobiDB-lite"/>
    </source>
</evidence>
<protein>
    <submittedName>
        <fullName evidence="2">Uncharacterized protein</fullName>
    </submittedName>
</protein>
<accession>A0ABD0LLD1</accession>